<evidence type="ECO:0000313" key="2">
    <source>
        <dbReference type="Proteomes" id="UP000271098"/>
    </source>
</evidence>
<organism evidence="3">
    <name type="scientific">Gongylonema pulchrum</name>
    <dbReference type="NCBI Taxonomy" id="637853"/>
    <lineage>
        <taxon>Eukaryota</taxon>
        <taxon>Metazoa</taxon>
        <taxon>Ecdysozoa</taxon>
        <taxon>Nematoda</taxon>
        <taxon>Chromadorea</taxon>
        <taxon>Rhabditida</taxon>
        <taxon>Spirurina</taxon>
        <taxon>Spiruromorpha</taxon>
        <taxon>Spiruroidea</taxon>
        <taxon>Gongylonematidae</taxon>
        <taxon>Gongylonema</taxon>
    </lineage>
</organism>
<protein>
    <submittedName>
        <fullName evidence="3">ATP-synt_ab_N domain-containing protein</fullName>
    </submittedName>
</protein>
<dbReference type="WBParaSite" id="GPUH_0002303301-mRNA-1">
    <property type="protein sequence ID" value="GPUH_0002303301-mRNA-1"/>
    <property type="gene ID" value="GPUH_0002303301"/>
</dbReference>
<evidence type="ECO:0000313" key="3">
    <source>
        <dbReference type="WBParaSite" id="GPUH_0002303301-mRNA-1"/>
    </source>
</evidence>
<dbReference type="Proteomes" id="UP000271098">
    <property type="component" value="Unassembled WGS sequence"/>
</dbReference>
<accession>A0A183EPW4</accession>
<evidence type="ECO:0000313" key="1">
    <source>
        <dbReference type="EMBL" id="VDN40843.1"/>
    </source>
</evidence>
<dbReference type="AlphaFoldDB" id="A0A183EPW4"/>
<proteinExistence type="predicted"/>
<dbReference type="EMBL" id="UYRT01096557">
    <property type="protein sequence ID" value="VDN40843.1"/>
    <property type="molecule type" value="Genomic_DNA"/>
</dbReference>
<reference evidence="3" key="1">
    <citation type="submission" date="2016-06" db="UniProtKB">
        <authorList>
            <consortium name="WormBaseParasite"/>
        </authorList>
    </citation>
    <scope>IDENTIFICATION</scope>
</reference>
<keyword evidence="2" id="KW-1185">Reference proteome</keyword>
<reference evidence="1 2" key="2">
    <citation type="submission" date="2018-11" db="EMBL/GenBank/DDBJ databases">
        <authorList>
            <consortium name="Pathogen Informatics"/>
        </authorList>
    </citation>
    <scope>NUCLEOTIDE SEQUENCE [LARGE SCALE GENOMIC DNA]</scope>
</reference>
<name>A0A183EPW4_9BILA</name>
<gene>
    <name evidence="1" type="ORF">GPUH_LOCUS23006</name>
</gene>
<sequence>MRFSISEAKISATDSRISSLLVIESFSPLDMRFRIFVGHAVMFMGDTVGSERVVPFGTIVGVVDVIEATADNDLS</sequence>